<dbReference type="GO" id="GO:0022857">
    <property type="term" value="F:transmembrane transporter activity"/>
    <property type="evidence" value="ECO:0007669"/>
    <property type="project" value="TreeGrafter"/>
</dbReference>
<dbReference type="PROSITE" id="PS50893">
    <property type="entry name" value="ABC_TRANSPORTER_2"/>
    <property type="match status" value="1"/>
</dbReference>
<dbReference type="HOGENOM" id="CLU_000604_1_22_7"/>
<comment type="similarity">
    <text evidence="2 10">Belongs to the ABC transporter superfamily.</text>
</comment>
<dbReference type="GO" id="GO:0005886">
    <property type="term" value="C:plasma membrane"/>
    <property type="evidence" value="ECO:0007669"/>
    <property type="project" value="UniProtKB-SubCell"/>
</dbReference>
<dbReference type="FunFam" id="3.40.50.300:FF:000056">
    <property type="entry name" value="Cell division ATP-binding protein FtsE"/>
    <property type="match status" value="1"/>
</dbReference>
<dbReference type="PANTHER" id="PTHR24220:SF470">
    <property type="entry name" value="CELL DIVISION ATP-BINDING PROTEIN FTSE"/>
    <property type="match status" value="1"/>
</dbReference>
<dbReference type="GO" id="GO:0051301">
    <property type="term" value="P:cell division"/>
    <property type="evidence" value="ECO:0007669"/>
    <property type="project" value="UniProtKB-UniRule"/>
</dbReference>
<sequence>MIRVFDVDKAYDHHTTVLTALTFHIAKGEMVFLTGPSGAGKTTLLRLLYGAERPDRGQIIVNGRNIARLQHRHLPLLRRSLGLVFQDFRLLPERTAFDNIAFALRAMGVPAREVRERVTDLLEQVGLSHRRDTLARRLSGGEQQRAAIARALINAPELVLADEPTGNLDPDMTREIMYLFQEMHRRGTTVLIATHDRDLIQNAVSRAGCRVLTLRDGRVVEP</sequence>
<organism evidence="12 13">
    <name type="scientific">Candidatus Entotheonella gemina</name>
    <dbReference type="NCBI Taxonomy" id="1429439"/>
    <lineage>
        <taxon>Bacteria</taxon>
        <taxon>Pseudomonadati</taxon>
        <taxon>Nitrospinota/Tectimicrobiota group</taxon>
        <taxon>Candidatus Tectimicrobiota</taxon>
        <taxon>Candidatus Entotheonellia</taxon>
        <taxon>Candidatus Entotheonellales</taxon>
        <taxon>Candidatus Entotheonellaceae</taxon>
        <taxon>Candidatus Entotheonella</taxon>
    </lineage>
</organism>
<dbReference type="Proteomes" id="UP000019140">
    <property type="component" value="Unassembled WGS sequence"/>
</dbReference>
<evidence type="ECO:0000256" key="4">
    <source>
        <dbReference type="ARBA" id="ARBA00022475"/>
    </source>
</evidence>
<comment type="subcellular location">
    <subcellularLocation>
        <location evidence="10">Cell membrane</location>
        <topology evidence="10">Peripheral membrane protein</topology>
        <orientation evidence="10">Cytoplasmic side</orientation>
    </subcellularLocation>
</comment>
<dbReference type="PATRIC" id="fig|1429439.4.peg.4642"/>
<name>W4M3D6_9BACT</name>
<gene>
    <name evidence="10" type="primary">ftsE</name>
    <name evidence="12" type="ORF">ETSY2_27385</name>
</gene>
<evidence type="ECO:0000256" key="5">
    <source>
        <dbReference type="ARBA" id="ARBA00022618"/>
    </source>
</evidence>
<evidence type="ECO:0000313" key="12">
    <source>
        <dbReference type="EMBL" id="ETX04688.1"/>
    </source>
</evidence>
<dbReference type="NCBIfam" id="TIGR02673">
    <property type="entry name" value="FtsE"/>
    <property type="match status" value="1"/>
</dbReference>
<dbReference type="SMART" id="SM00382">
    <property type="entry name" value="AAA"/>
    <property type="match status" value="1"/>
</dbReference>
<reference evidence="12 13" key="1">
    <citation type="journal article" date="2014" name="Nature">
        <title>An environmental bacterial taxon with a large and distinct metabolic repertoire.</title>
        <authorList>
            <person name="Wilson M.C."/>
            <person name="Mori T."/>
            <person name="Ruckert C."/>
            <person name="Uria A.R."/>
            <person name="Helf M.J."/>
            <person name="Takada K."/>
            <person name="Gernert C."/>
            <person name="Steffens U.A."/>
            <person name="Heycke N."/>
            <person name="Schmitt S."/>
            <person name="Rinke C."/>
            <person name="Helfrich E.J."/>
            <person name="Brachmann A.O."/>
            <person name="Gurgui C."/>
            <person name="Wakimoto T."/>
            <person name="Kracht M."/>
            <person name="Crusemann M."/>
            <person name="Hentschel U."/>
            <person name="Abe I."/>
            <person name="Matsunaga S."/>
            <person name="Kalinowski J."/>
            <person name="Takeyama H."/>
            <person name="Piel J."/>
        </authorList>
    </citation>
    <scope>NUCLEOTIDE SEQUENCE [LARGE SCALE GENOMIC DNA]</scope>
    <source>
        <strain evidence="13">TSY2</strain>
    </source>
</reference>
<evidence type="ECO:0000256" key="3">
    <source>
        <dbReference type="ARBA" id="ARBA00020019"/>
    </source>
</evidence>
<dbReference type="Gene3D" id="3.40.50.300">
    <property type="entry name" value="P-loop containing nucleotide triphosphate hydrolases"/>
    <property type="match status" value="1"/>
</dbReference>
<keyword evidence="4 10" id="KW-1003">Cell membrane</keyword>
<evidence type="ECO:0000256" key="9">
    <source>
        <dbReference type="ARBA" id="ARBA00023306"/>
    </source>
</evidence>
<keyword evidence="13" id="KW-1185">Reference proteome</keyword>
<evidence type="ECO:0000256" key="1">
    <source>
        <dbReference type="ARBA" id="ARBA00002579"/>
    </source>
</evidence>
<keyword evidence="6 10" id="KW-0547">Nucleotide-binding</keyword>
<dbReference type="InterPro" id="IPR005286">
    <property type="entry name" value="Cell_div_FtsE"/>
</dbReference>
<comment type="function">
    <text evidence="1">Part of the ABC transporter FtsEX involved in cellular division. Important for assembly or stability of the septal ring.</text>
</comment>
<keyword evidence="8 10" id="KW-0472">Membrane</keyword>
<dbReference type="GO" id="GO:0005524">
    <property type="term" value="F:ATP binding"/>
    <property type="evidence" value="ECO:0007669"/>
    <property type="project" value="UniProtKB-UniRule"/>
</dbReference>
<dbReference type="InterPro" id="IPR027417">
    <property type="entry name" value="P-loop_NTPase"/>
</dbReference>
<evidence type="ECO:0000256" key="8">
    <source>
        <dbReference type="ARBA" id="ARBA00023136"/>
    </source>
</evidence>
<keyword evidence="5 10" id="KW-0132">Cell division</keyword>
<keyword evidence="9 10" id="KW-0131">Cell cycle</keyword>
<keyword evidence="7 10" id="KW-0067">ATP-binding</keyword>
<dbReference type="SUPFAM" id="SSF52540">
    <property type="entry name" value="P-loop containing nucleoside triphosphate hydrolases"/>
    <property type="match status" value="1"/>
</dbReference>
<accession>W4M3D6</accession>
<evidence type="ECO:0000259" key="11">
    <source>
        <dbReference type="PROSITE" id="PS50893"/>
    </source>
</evidence>
<comment type="caution">
    <text evidence="12">The sequence shown here is derived from an EMBL/GenBank/DDBJ whole genome shotgun (WGS) entry which is preliminary data.</text>
</comment>
<dbReference type="InterPro" id="IPR017871">
    <property type="entry name" value="ABC_transporter-like_CS"/>
</dbReference>
<dbReference type="AlphaFoldDB" id="W4M3D6"/>
<dbReference type="GO" id="GO:0016887">
    <property type="term" value="F:ATP hydrolysis activity"/>
    <property type="evidence" value="ECO:0007669"/>
    <property type="project" value="InterPro"/>
</dbReference>
<evidence type="ECO:0000256" key="7">
    <source>
        <dbReference type="ARBA" id="ARBA00022840"/>
    </source>
</evidence>
<dbReference type="EMBL" id="AZHX01001154">
    <property type="protein sequence ID" value="ETX04688.1"/>
    <property type="molecule type" value="Genomic_DNA"/>
</dbReference>
<evidence type="ECO:0000313" key="13">
    <source>
        <dbReference type="Proteomes" id="UP000019140"/>
    </source>
</evidence>
<evidence type="ECO:0000256" key="2">
    <source>
        <dbReference type="ARBA" id="ARBA00005417"/>
    </source>
</evidence>
<feature type="domain" description="ABC transporter" evidence="11">
    <location>
        <begin position="2"/>
        <end position="222"/>
    </location>
</feature>
<dbReference type="PROSITE" id="PS00211">
    <property type="entry name" value="ABC_TRANSPORTER_1"/>
    <property type="match status" value="1"/>
</dbReference>
<protein>
    <recommendedName>
        <fullName evidence="3 10">Cell division ATP-binding protein FtsE</fullName>
    </recommendedName>
</protein>
<proteinExistence type="inferred from homology"/>
<dbReference type="Pfam" id="PF00005">
    <property type="entry name" value="ABC_tran"/>
    <property type="match status" value="1"/>
</dbReference>
<dbReference type="PANTHER" id="PTHR24220">
    <property type="entry name" value="IMPORT ATP-BINDING PROTEIN"/>
    <property type="match status" value="1"/>
</dbReference>
<dbReference type="InterPro" id="IPR003593">
    <property type="entry name" value="AAA+_ATPase"/>
</dbReference>
<dbReference type="InterPro" id="IPR003439">
    <property type="entry name" value="ABC_transporter-like_ATP-bd"/>
</dbReference>
<evidence type="ECO:0000256" key="6">
    <source>
        <dbReference type="ARBA" id="ARBA00022741"/>
    </source>
</evidence>
<dbReference type="InterPro" id="IPR015854">
    <property type="entry name" value="ABC_transpr_LolD-like"/>
</dbReference>
<comment type="subunit">
    <text evidence="10">Homodimer. Forms a membrane-associated complex with FtsX.</text>
</comment>
<evidence type="ECO:0000256" key="10">
    <source>
        <dbReference type="RuleBase" id="RU365094"/>
    </source>
</evidence>